<keyword evidence="3" id="KW-0547">Nucleotide-binding</keyword>
<evidence type="ECO:0000256" key="6">
    <source>
        <dbReference type="RuleBase" id="RU000384"/>
    </source>
</evidence>
<dbReference type="EMBL" id="CP000910">
    <property type="protein sequence ID" value="ABY22350.1"/>
    <property type="molecule type" value="Genomic_DNA"/>
</dbReference>
<feature type="domain" description="GS catalytic" evidence="7">
    <location>
        <begin position="123"/>
        <end position="454"/>
    </location>
</feature>
<organism evidence="8 9">
    <name type="scientific">Renibacterium salmoninarum (strain ATCC 33209 / DSM 20767 / JCM 11484 / NBRC 15589 / NCIMB 2235)</name>
    <dbReference type="NCBI Taxonomy" id="288705"/>
    <lineage>
        <taxon>Bacteria</taxon>
        <taxon>Bacillati</taxon>
        <taxon>Actinomycetota</taxon>
        <taxon>Actinomycetes</taxon>
        <taxon>Micrococcales</taxon>
        <taxon>Micrococcaceae</taxon>
        <taxon>Renibacterium</taxon>
    </lineage>
</organism>
<dbReference type="InterPro" id="IPR036651">
    <property type="entry name" value="Gln_synt_N_sf"/>
</dbReference>
<reference evidence="9" key="1">
    <citation type="journal article" date="2008" name="J. Bacteriol.">
        <title>Genome sequence of the fish pathogen Renibacterium salmoninarum suggests reductive evolution away from an environmental Arthrobacter ancestor.</title>
        <authorList>
            <person name="Wiens G.D."/>
            <person name="Rockey D.D."/>
            <person name="Wu Z."/>
            <person name="Chang J."/>
            <person name="Levy R."/>
            <person name="Crane S."/>
            <person name="Chen D.S."/>
            <person name="Capri G.R."/>
            <person name="Burnett J.R."/>
            <person name="Sudheesh P.S."/>
            <person name="Schipma M.J."/>
            <person name="Burd H."/>
            <person name="Bhattacharyya A."/>
            <person name="Rhodes L.D."/>
            <person name="Kaul R."/>
            <person name="Strom M.S."/>
        </authorList>
    </citation>
    <scope>NUCLEOTIDE SEQUENCE [LARGE SCALE GENOMIC DNA]</scope>
    <source>
        <strain evidence="9">ATCC 33209 / DSM 20767 / JCM 11484 / NBRC 15589 / NCIMB 2235</strain>
    </source>
</reference>
<dbReference type="Pfam" id="PF00120">
    <property type="entry name" value="Gln-synt_C"/>
    <property type="match status" value="1"/>
</dbReference>
<protein>
    <submittedName>
        <fullName evidence="8">Glutamine synthetase</fullName>
        <ecNumber evidence="8">6.3.1.2</ecNumber>
    </submittedName>
</protein>
<evidence type="ECO:0000256" key="2">
    <source>
        <dbReference type="ARBA" id="ARBA00022598"/>
    </source>
</evidence>
<evidence type="ECO:0000259" key="7">
    <source>
        <dbReference type="PROSITE" id="PS51987"/>
    </source>
</evidence>
<dbReference type="EC" id="6.3.1.2" evidence="8"/>
<dbReference type="SMR" id="A9WLF1"/>
<dbReference type="KEGG" id="rsa:RSal33209_0601"/>
<dbReference type="STRING" id="288705.RSal33209_0601"/>
<dbReference type="SMART" id="SM01230">
    <property type="entry name" value="Gln-synt_C"/>
    <property type="match status" value="1"/>
</dbReference>
<dbReference type="FunFam" id="3.30.590.10:FF:000005">
    <property type="entry name" value="Probable glutamine synthetase"/>
    <property type="match status" value="1"/>
</dbReference>
<evidence type="ECO:0000256" key="5">
    <source>
        <dbReference type="PROSITE-ProRule" id="PRU01331"/>
    </source>
</evidence>
<evidence type="ECO:0000313" key="8">
    <source>
        <dbReference type="EMBL" id="ABY22350.1"/>
    </source>
</evidence>
<dbReference type="PROSITE" id="PS51987">
    <property type="entry name" value="GS_CATALYTIC"/>
    <property type="match status" value="1"/>
</dbReference>
<dbReference type="InterPro" id="IPR008146">
    <property type="entry name" value="Gln_synth_cat_dom"/>
</dbReference>
<dbReference type="Gene3D" id="3.30.590.10">
    <property type="entry name" value="Glutamine synthetase/guanido kinase, catalytic domain"/>
    <property type="match status" value="1"/>
</dbReference>
<evidence type="ECO:0000313" key="9">
    <source>
        <dbReference type="Proteomes" id="UP000002007"/>
    </source>
</evidence>
<comment type="similarity">
    <text evidence="1 5 6">Belongs to the glutamine synthetase family.</text>
</comment>
<dbReference type="Proteomes" id="UP000002007">
    <property type="component" value="Chromosome"/>
</dbReference>
<dbReference type="SUPFAM" id="SSF55931">
    <property type="entry name" value="Glutamine synthetase/guanido kinase"/>
    <property type="match status" value="1"/>
</dbReference>
<name>A9WLF1_RENSM</name>
<proteinExistence type="inferred from homology"/>
<dbReference type="PANTHER" id="PTHR43785:SF12">
    <property type="entry name" value="TYPE-1 GLUTAMINE SYNTHETASE 2"/>
    <property type="match status" value="1"/>
</dbReference>
<keyword evidence="2 8" id="KW-0436">Ligase</keyword>
<dbReference type="GO" id="GO:0006542">
    <property type="term" value="P:glutamine biosynthetic process"/>
    <property type="evidence" value="ECO:0007669"/>
    <property type="project" value="InterPro"/>
</dbReference>
<dbReference type="Gene3D" id="3.10.20.70">
    <property type="entry name" value="Glutamine synthetase, N-terminal domain"/>
    <property type="match status" value="1"/>
</dbReference>
<keyword evidence="9" id="KW-1185">Reference proteome</keyword>
<accession>A9WLF1</accession>
<dbReference type="AlphaFoldDB" id="A9WLF1"/>
<sequence>MPKNSRMLSVEQLRDLITEGNIDTVVLAFTDMQGRLQGKYIHGDFFVEDVLAHGAEGCNYLLAVDTEMNTVDGYEMTSWESGYGDMFFDIDLETIRWMSHVPGTAMIQCDLKLVDGSPLNVSPRTILKRQVDRAAKNGWQGLAGTELEFVVYNNSYEEAWSQRYLDLVPANQYNVDYSIIGSARVEPLLREIRNATYAAGLNPESAKGECNLGQHEIAFKYDDVLSTADNHSVYKTMAKEIAAQQHKAITFMAKPNEREGNSCHIHLSLRGTDGKLVFWDGETGQRTALYDHFIAGILTTMREFTLFYAPNINSYKRFQQGSFAPTAVAWGIDNRTCSIRLVGHDQSARLENRLPGGDANPYLAIAAMMAGGLYGIEHKLELEPMTVGNAYTSGAPTVPATLQEARDLFASSAIAREVFGEEVVKHYTNYADVEITAFNGAITDWELRRGFERH</sequence>
<evidence type="ECO:0000256" key="3">
    <source>
        <dbReference type="ARBA" id="ARBA00022741"/>
    </source>
</evidence>
<dbReference type="GO" id="GO:0006576">
    <property type="term" value="P:biogenic amine metabolic process"/>
    <property type="evidence" value="ECO:0007669"/>
    <property type="project" value="UniProtKB-ARBA"/>
</dbReference>
<dbReference type="RefSeq" id="WP_012244052.1">
    <property type="nucleotide sequence ID" value="NC_010168.1"/>
</dbReference>
<evidence type="ECO:0000256" key="4">
    <source>
        <dbReference type="ARBA" id="ARBA00022840"/>
    </source>
</evidence>
<evidence type="ECO:0000256" key="1">
    <source>
        <dbReference type="ARBA" id="ARBA00009897"/>
    </source>
</evidence>
<dbReference type="GO" id="GO:0042402">
    <property type="term" value="P:biogenic amine catabolic process"/>
    <property type="evidence" value="ECO:0007669"/>
    <property type="project" value="UniProtKB-ARBA"/>
</dbReference>
<dbReference type="GO" id="GO:0004356">
    <property type="term" value="F:glutamine synthetase activity"/>
    <property type="evidence" value="ECO:0007669"/>
    <property type="project" value="UniProtKB-EC"/>
</dbReference>
<dbReference type="HOGENOM" id="CLU_017290_0_3_11"/>
<dbReference type="SUPFAM" id="SSF54368">
    <property type="entry name" value="Glutamine synthetase, N-terminal domain"/>
    <property type="match status" value="1"/>
</dbReference>
<gene>
    <name evidence="8" type="ordered locus">RSal33209_0601</name>
</gene>
<dbReference type="eggNOG" id="COG0174">
    <property type="taxonomic scope" value="Bacteria"/>
</dbReference>
<dbReference type="InterPro" id="IPR014746">
    <property type="entry name" value="Gln_synth/guanido_kin_cat_dom"/>
</dbReference>
<keyword evidence="4" id="KW-0067">ATP-binding</keyword>
<dbReference type="PANTHER" id="PTHR43785">
    <property type="entry name" value="GAMMA-GLUTAMYLPUTRESCINE SYNTHETASE"/>
    <property type="match status" value="1"/>
</dbReference>
<dbReference type="GO" id="GO:0005524">
    <property type="term" value="F:ATP binding"/>
    <property type="evidence" value="ECO:0007669"/>
    <property type="project" value="UniProtKB-KW"/>
</dbReference>